<dbReference type="SMART" id="SM00507">
    <property type="entry name" value="HNHc"/>
    <property type="match status" value="1"/>
</dbReference>
<dbReference type="Gene3D" id="1.10.30.50">
    <property type="match status" value="1"/>
</dbReference>
<gene>
    <name evidence="3" type="ORF">LK09_01165</name>
</gene>
<dbReference type="AlphaFoldDB" id="A0A0B2AEF5"/>
<accession>A0A0B2AEF5</accession>
<dbReference type="Pfam" id="PF02720">
    <property type="entry name" value="DUF222"/>
    <property type="match status" value="1"/>
</dbReference>
<feature type="domain" description="HNH nuclease" evidence="2">
    <location>
        <begin position="305"/>
        <end position="357"/>
    </location>
</feature>
<dbReference type="InterPro" id="IPR003870">
    <property type="entry name" value="DUF222"/>
</dbReference>
<reference evidence="3 4" key="1">
    <citation type="submission" date="2014-11" db="EMBL/GenBank/DDBJ databases">
        <title>Genome sequence of Microbacterium mangrovi MUSC 115(T).</title>
        <authorList>
            <person name="Lee L.-H."/>
        </authorList>
    </citation>
    <scope>NUCLEOTIDE SEQUENCE [LARGE SCALE GENOMIC DNA]</scope>
    <source>
        <strain evidence="3 4">MUSC 115</strain>
    </source>
</reference>
<keyword evidence="4" id="KW-1185">Reference proteome</keyword>
<dbReference type="InterPro" id="IPR003615">
    <property type="entry name" value="HNH_nuc"/>
</dbReference>
<organism evidence="3 4">
    <name type="scientific">Microbacterium mangrovi</name>
    <dbReference type="NCBI Taxonomy" id="1348253"/>
    <lineage>
        <taxon>Bacteria</taxon>
        <taxon>Bacillati</taxon>
        <taxon>Actinomycetota</taxon>
        <taxon>Actinomycetes</taxon>
        <taxon>Micrococcales</taxon>
        <taxon>Microbacteriaceae</taxon>
        <taxon>Microbacterium</taxon>
    </lineage>
</organism>
<sequence length="402" mass="44088">MMSVIDSRRVQQIDLLRRESYARAAADGLTNRDLVDRSVRLELAAAMGVTEHTAGMLMARGEALVHRYPVAFSSLEAGRMSVKHSEILVTLLDGVDPELRDALIDPAVALAETEPVGVFRRTLRALIEKVQQPTLTERHDTALQHRRVQYEAGADGMAWLGLYGPAVELKAGFERLTRIGKTILHAQPDPDQSSEKDAGRDERTLDQVRADVLGDLLIEGVAPAHPKAARGIRAEVVVTVPALSLLDDEHAAAAEPAHVEGVGPVPIEVARRLAGGSRDWMRVLTHPETGIILSVGRKKYRPPKQLRQLVKWRAGRCLAPGCNVPADRCDIDHGLDWAKGGETRLTNLNPFCKGHHIVKHGTAWCTRQQPDGSVQWTSPLGRVYTVPPERTLPTFTTTSAPF</sequence>
<dbReference type="EMBL" id="JTDK01000001">
    <property type="protein sequence ID" value="KHL00116.1"/>
    <property type="molecule type" value="Genomic_DNA"/>
</dbReference>
<dbReference type="CDD" id="cd00085">
    <property type="entry name" value="HNHc"/>
    <property type="match status" value="1"/>
</dbReference>
<evidence type="ECO:0000256" key="1">
    <source>
        <dbReference type="SAM" id="MobiDB-lite"/>
    </source>
</evidence>
<evidence type="ECO:0000259" key="2">
    <source>
        <dbReference type="SMART" id="SM00507"/>
    </source>
</evidence>
<feature type="region of interest" description="Disordered" evidence="1">
    <location>
        <begin position="183"/>
        <end position="203"/>
    </location>
</feature>
<dbReference type="STRING" id="1348253.LK09_01165"/>
<proteinExistence type="predicted"/>
<name>A0A0B2AEF5_9MICO</name>
<dbReference type="Proteomes" id="UP000031030">
    <property type="component" value="Unassembled WGS sequence"/>
</dbReference>
<evidence type="ECO:0000313" key="4">
    <source>
        <dbReference type="Proteomes" id="UP000031030"/>
    </source>
</evidence>
<protein>
    <recommendedName>
        <fullName evidence="2">HNH nuclease domain-containing protein</fullName>
    </recommendedName>
</protein>
<comment type="caution">
    <text evidence="3">The sequence shown here is derived from an EMBL/GenBank/DDBJ whole genome shotgun (WGS) entry which is preliminary data.</text>
</comment>
<evidence type="ECO:0000313" key="3">
    <source>
        <dbReference type="EMBL" id="KHL00116.1"/>
    </source>
</evidence>
<feature type="compositionally biased region" description="Basic and acidic residues" evidence="1">
    <location>
        <begin position="193"/>
        <end position="203"/>
    </location>
</feature>